<accession>A0A4R4VAW5</accession>
<dbReference type="PANTHER" id="PTHR43744:SF12">
    <property type="entry name" value="ABC TRANSPORTER PERMEASE PROTEIN MG189-RELATED"/>
    <property type="match status" value="1"/>
</dbReference>
<keyword evidence="10" id="KW-1185">Reference proteome</keyword>
<comment type="caution">
    <text evidence="9">The sequence shown here is derived from an EMBL/GenBank/DDBJ whole genome shotgun (WGS) entry which is preliminary data.</text>
</comment>
<sequence>MTTGTATGTTARTIRLVLGRTAFYGVLSVVGLFMLLPFLWSLSTSLKPDEDIIALPIRWLPGSITFEHYWSAFTTVPFARHFANSMLLAVAGVATNVLLGALAGYAFARLAFRGNRLLFRLLLASMMVPPVVTLVPSFVIVRSMPLVGGNDIAGQGGAGLLNTYWAVILPGAVGAFAVFMMRQFFLALPKDLGEAARVDGCREFRIFWSIYLPLCRPALATLSVFTFVAGWNGFLWPLIVLNDPDMMTIQMSLAAFSFNQKTDYGPLMAGSIVAMVPTLLLFAFGQRYLTRGLAFTGTGSK</sequence>
<evidence type="ECO:0000256" key="4">
    <source>
        <dbReference type="ARBA" id="ARBA00022692"/>
    </source>
</evidence>
<name>A0A4R4VAW5_9ACTN</name>
<evidence type="ECO:0000256" key="2">
    <source>
        <dbReference type="ARBA" id="ARBA00022448"/>
    </source>
</evidence>
<dbReference type="SUPFAM" id="SSF161098">
    <property type="entry name" value="MetI-like"/>
    <property type="match status" value="1"/>
</dbReference>
<dbReference type="Pfam" id="PF00528">
    <property type="entry name" value="BPD_transp_1"/>
    <property type="match status" value="1"/>
</dbReference>
<dbReference type="Proteomes" id="UP000295258">
    <property type="component" value="Unassembled WGS sequence"/>
</dbReference>
<keyword evidence="2 7" id="KW-0813">Transport</keyword>
<proteinExistence type="inferred from homology"/>
<feature type="transmembrane region" description="Helical" evidence="7">
    <location>
        <begin position="117"/>
        <end position="141"/>
    </location>
</feature>
<evidence type="ECO:0000313" key="10">
    <source>
        <dbReference type="Proteomes" id="UP000295258"/>
    </source>
</evidence>
<dbReference type="GO" id="GO:0055085">
    <property type="term" value="P:transmembrane transport"/>
    <property type="evidence" value="ECO:0007669"/>
    <property type="project" value="InterPro"/>
</dbReference>
<keyword evidence="5 7" id="KW-1133">Transmembrane helix</keyword>
<feature type="transmembrane region" description="Helical" evidence="7">
    <location>
        <begin position="264"/>
        <end position="284"/>
    </location>
</feature>
<comment type="similarity">
    <text evidence="7">Belongs to the binding-protein-dependent transport system permease family.</text>
</comment>
<keyword evidence="4 7" id="KW-0812">Transmembrane</keyword>
<feature type="transmembrane region" description="Helical" evidence="7">
    <location>
        <begin position="161"/>
        <end position="181"/>
    </location>
</feature>
<evidence type="ECO:0000256" key="1">
    <source>
        <dbReference type="ARBA" id="ARBA00004651"/>
    </source>
</evidence>
<reference evidence="9 10" key="1">
    <citation type="submission" date="2019-03" db="EMBL/GenBank/DDBJ databases">
        <title>Draft genome sequences of novel Actinobacteria.</title>
        <authorList>
            <person name="Sahin N."/>
            <person name="Ay H."/>
            <person name="Saygin H."/>
        </authorList>
    </citation>
    <scope>NUCLEOTIDE SEQUENCE [LARGE SCALE GENOMIC DNA]</scope>
    <source>
        <strain evidence="9 10">KC310</strain>
    </source>
</reference>
<dbReference type="AlphaFoldDB" id="A0A4R4VAW5"/>
<evidence type="ECO:0000256" key="3">
    <source>
        <dbReference type="ARBA" id="ARBA00022475"/>
    </source>
</evidence>
<evidence type="ECO:0000313" key="9">
    <source>
        <dbReference type="EMBL" id="TDD02509.1"/>
    </source>
</evidence>
<dbReference type="InterPro" id="IPR035906">
    <property type="entry name" value="MetI-like_sf"/>
</dbReference>
<evidence type="ECO:0000256" key="5">
    <source>
        <dbReference type="ARBA" id="ARBA00022989"/>
    </source>
</evidence>
<gene>
    <name evidence="9" type="ORF">E1292_23300</name>
</gene>
<protein>
    <submittedName>
        <fullName evidence="9">Carbohydrate ABC transporter permease</fullName>
    </submittedName>
</protein>
<dbReference type="InterPro" id="IPR000515">
    <property type="entry name" value="MetI-like"/>
</dbReference>
<feature type="transmembrane region" description="Helical" evidence="7">
    <location>
        <begin position="86"/>
        <end position="108"/>
    </location>
</feature>
<dbReference type="GO" id="GO:0005886">
    <property type="term" value="C:plasma membrane"/>
    <property type="evidence" value="ECO:0007669"/>
    <property type="project" value="UniProtKB-SubCell"/>
</dbReference>
<keyword evidence="3" id="KW-1003">Cell membrane</keyword>
<feature type="domain" description="ABC transmembrane type-1" evidence="8">
    <location>
        <begin position="82"/>
        <end position="285"/>
    </location>
</feature>
<keyword evidence="6 7" id="KW-0472">Membrane</keyword>
<feature type="transmembrane region" description="Helical" evidence="7">
    <location>
        <begin position="218"/>
        <end position="239"/>
    </location>
</feature>
<dbReference type="Gene3D" id="1.10.3720.10">
    <property type="entry name" value="MetI-like"/>
    <property type="match status" value="1"/>
</dbReference>
<dbReference type="CDD" id="cd06261">
    <property type="entry name" value="TM_PBP2"/>
    <property type="match status" value="1"/>
</dbReference>
<feature type="transmembrane region" description="Helical" evidence="7">
    <location>
        <begin position="21"/>
        <end position="40"/>
    </location>
</feature>
<evidence type="ECO:0000256" key="6">
    <source>
        <dbReference type="ARBA" id="ARBA00023136"/>
    </source>
</evidence>
<dbReference type="PROSITE" id="PS50928">
    <property type="entry name" value="ABC_TM1"/>
    <property type="match status" value="1"/>
</dbReference>
<comment type="subcellular location">
    <subcellularLocation>
        <location evidence="1 7">Cell membrane</location>
        <topology evidence="1 7">Multi-pass membrane protein</topology>
    </subcellularLocation>
</comment>
<dbReference type="PANTHER" id="PTHR43744">
    <property type="entry name" value="ABC TRANSPORTER PERMEASE PROTEIN MG189-RELATED-RELATED"/>
    <property type="match status" value="1"/>
</dbReference>
<dbReference type="EMBL" id="SMKO01000064">
    <property type="protein sequence ID" value="TDD02509.1"/>
    <property type="molecule type" value="Genomic_DNA"/>
</dbReference>
<evidence type="ECO:0000256" key="7">
    <source>
        <dbReference type="RuleBase" id="RU363032"/>
    </source>
</evidence>
<organism evidence="9 10">
    <name type="scientific">Nonomuraea deserti</name>
    <dbReference type="NCBI Taxonomy" id="1848322"/>
    <lineage>
        <taxon>Bacteria</taxon>
        <taxon>Bacillati</taxon>
        <taxon>Actinomycetota</taxon>
        <taxon>Actinomycetes</taxon>
        <taxon>Streptosporangiales</taxon>
        <taxon>Streptosporangiaceae</taxon>
        <taxon>Nonomuraea</taxon>
    </lineage>
</organism>
<evidence type="ECO:0000259" key="8">
    <source>
        <dbReference type="PROSITE" id="PS50928"/>
    </source>
</evidence>